<dbReference type="Pfam" id="PF14903">
    <property type="entry name" value="WG_beta_rep"/>
    <property type="match status" value="4"/>
</dbReference>
<evidence type="ECO:0000313" key="1">
    <source>
        <dbReference type="EMBL" id="MCY6957184.1"/>
    </source>
</evidence>
<dbReference type="PROSITE" id="PS51257">
    <property type="entry name" value="PROKAR_LIPOPROTEIN"/>
    <property type="match status" value="1"/>
</dbReference>
<protein>
    <submittedName>
        <fullName evidence="1">WG repeat-containing protein</fullName>
    </submittedName>
</protein>
<proteinExistence type="predicted"/>
<dbReference type="InterPro" id="IPR032774">
    <property type="entry name" value="WG_beta_rep"/>
</dbReference>
<gene>
    <name evidence="1" type="ORF">OW729_01050</name>
</gene>
<reference evidence="1" key="1">
    <citation type="submission" date="2022-12" db="EMBL/GenBank/DDBJ databases">
        <title>Clostridium sp. nov., isolated from industrial wastewater.</title>
        <authorList>
            <person name="Jiayan W."/>
        </authorList>
    </citation>
    <scope>NUCLEOTIDE SEQUENCE</scope>
    <source>
        <strain evidence="1">ZC22-4</strain>
    </source>
</reference>
<sequence length="478" mass="54711">MTKGLKSFFIGMSILFLTSCNSPFVSGKTVTLPDDIKNISSAEYLGKDVYALDTYNKRLSHRYKLINDKGELITKETVRYMYPDASFDKEKSILIYTLKGEYKLINKNGDTISKGYDSALRLGKGIYMSVSNEKCGYFDENGKEIVKPTDMKSINISDPNFLPYKSENGKYGFIDSKGKTIVPFIFDNVGLSYEKEELVPVCKDNKWGFIDKKGSLIIPYKFESASGFENGKSCVGLKNKDGVIDKNANILIPYEFEFIMPIENGFYRVGVKNNKAIIDSTGMEYKEAIIDSKGKYIIKPQDTTNLVYLDDKNMVLLIDGNHRLTDKNRTILTNDKYNDIDYYDKDLFRVSRNEYTSKYIIEKYGFINRQGKVIIPPKCSNFIEFKDNTCIVNINNKYGVVDINGAYKIDLNYDEIRHISKNYFAVKLNNKWGITDINGKIVKSIEYDDIAPINSNIPCEYNIILKQNNKALFLKIKE</sequence>
<dbReference type="SUPFAM" id="SSF69360">
    <property type="entry name" value="Cell wall binding repeat"/>
    <property type="match status" value="1"/>
</dbReference>
<dbReference type="RefSeq" id="WP_268059541.1">
    <property type="nucleotide sequence ID" value="NZ_JAPQFJ010000001.1"/>
</dbReference>
<organism evidence="1 2">
    <name type="scientific">Clostridium brassicae</name>
    <dbReference type="NCBI Taxonomy" id="2999072"/>
    <lineage>
        <taxon>Bacteria</taxon>
        <taxon>Bacillati</taxon>
        <taxon>Bacillota</taxon>
        <taxon>Clostridia</taxon>
        <taxon>Eubacteriales</taxon>
        <taxon>Clostridiaceae</taxon>
        <taxon>Clostridium</taxon>
    </lineage>
</organism>
<name>A0ABT4D814_9CLOT</name>
<comment type="caution">
    <text evidence="1">The sequence shown here is derived from an EMBL/GenBank/DDBJ whole genome shotgun (WGS) entry which is preliminary data.</text>
</comment>
<keyword evidence="2" id="KW-1185">Reference proteome</keyword>
<dbReference type="Proteomes" id="UP001144612">
    <property type="component" value="Unassembled WGS sequence"/>
</dbReference>
<dbReference type="PANTHER" id="PTHR37841">
    <property type="entry name" value="GLR2918 PROTEIN"/>
    <property type="match status" value="1"/>
</dbReference>
<accession>A0ABT4D814</accession>
<evidence type="ECO:0000313" key="2">
    <source>
        <dbReference type="Proteomes" id="UP001144612"/>
    </source>
</evidence>
<dbReference type="PANTHER" id="PTHR37841:SF1">
    <property type="entry name" value="DUF3298 DOMAIN-CONTAINING PROTEIN"/>
    <property type="match status" value="1"/>
</dbReference>
<dbReference type="EMBL" id="JAPQFJ010000001">
    <property type="protein sequence ID" value="MCY6957184.1"/>
    <property type="molecule type" value="Genomic_DNA"/>
</dbReference>